<keyword evidence="1" id="KW-0472">Membrane</keyword>
<sequence>MTEKPLAIYRPVFVLWVALLHQLPWQLFFTFAVGVPLIDIFAKPVRSLLGKPTTLWDVFLPYIIMFCLIFILYPIVVCIARAMNYRTTVYRVYADRLEIEEGFLTIHAKRLMFRDVREVSLRRGVLQRGAGLGSVYLATQATGNSPSWNPYAQFGMGSTFGSGALIRDIPEAGEAYERLRGLMDAARRD</sequence>
<dbReference type="STRING" id="414703.SAMN04488125_11948"/>
<keyword evidence="4" id="KW-1185">Reference proteome</keyword>
<organism evidence="3 4">
    <name type="scientific">Methylorubrum salsuginis</name>
    <dbReference type="NCBI Taxonomy" id="414703"/>
    <lineage>
        <taxon>Bacteria</taxon>
        <taxon>Pseudomonadati</taxon>
        <taxon>Pseudomonadota</taxon>
        <taxon>Alphaproteobacteria</taxon>
        <taxon>Hyphomicrobiales</taxon>
        <taxon>Methylobacteriaceae</taxon>
        <taxon>Methylorubrum</taxon>
    </lineage>
</organism>
<evidence type="ECO:0000256" key="1">
    <source>
        <dbReference type="SAM" id="Phobius"/>
    </source>
</evidence>
<keyword evidence="1" id="KW-1133">Transmembrane helix</keyword>
<evidence type="ECO:0000313" key="3">
    <source>
        <dbReference type="EMBL" id="SFL62071.1"/>
    </source>
</evidence>
<reference evidence="4" key="1">
    <citation type="submission" date="2016-10" db="EMBL/GenBank/DDBJ databases">
        <authorList>
            <person name="Varghese N."/>
            <person name="Submissions S."/>
        </authorList>
    </citation>
    <scope>NUCLEOTIDE SEQUENCE [LARGE SCALE GENOMIC DNA]</scope>
    <source>
        <strain evidence="4">CGMCC 1.6474</strain>
    </source>
</reference>
<dbReference type="OrthoDB" id="8450423at2"/>
<dbReference type="InterPro" id="IPR005182">
    <property type="entry name" value="YdbS-like_PH"/>
</dbReference>
<feature type="transmembrane region" description="Helical" evidence="1">
    <location>
        <begin position="12"/>
        <end position="38"/>
    </location>
</feature>
<dbReference type="Proteomes" id="UP000198804">
    <property type="component" value="Unassembled WGS sequence"/>
</dbReference>
<accession>A0A1I4J780</accession>
<feature type="domain" description="YdbS-like PH" evidence="2">
    <location>
        <begin position="85"/>
        <end position="144"/>
    </location>
</feature>
<protein>
    <submittedName>
        <fullName evidence="3">PH domain-containing protein</fullName>
    </submittedName>
</protein>
<evidence type="ECO:0000313" key="4">
    <source>
        <dbReference type="Proteomes" id="UP000198804"/>
    </source>
</evidence>
<feature type="transmembrane region" description="Helical" evidence="1">
    <location>
        <begin position="58"/>
        <end position="80"/>
    </location>
</feature>
<dbReference type="Pfam" id="PF03703">
    <property type="entry name" value="bPH_2"/>
    <property type="match status" value="1"/>
</dbReference>
<gene>
    <name evidence="3" type="ORF">SAMN04488125_11948</name>
</gene>
<dbReference type="AlphaFoldDB" id="A0A1I4J780"/>
<name>A0A1I4J780_9HYPH</name>
<dbReference type="RefSeq" id="WP_091950053.1">
    <property type="nucleotide sequence ID" value="NZ_FOSV01000019.1"/>
</dbReference>
<proteinExistence type="predicted"/>
<evidence type="ECO:0000259" key="2">
    <source>
        <dbReference type="Pfam" id="PF03703"/>
    </source>
</evidence>
<keyword evidence="1" id="KW-0812">Transmembrane</keyword>
<dbReference type="EMBL" id="FOSV01000019">
    <property type="protein sequence ID" value="SFL62071.1"/>
    <property type="molecule type" value="Genomic_DNA"/>
</dbReference>